<evidence type="ECO:0000256" key="5">
    <source>
        <dbReference type="ARBA" id="ARBA00022519"/>
    </source>
</evidence>
<evidence type="ECO:0000313" key="11">
    <source>
        <dbReference type="EMBL" id="MFM2485422.1"/>
    </source>
</evidence>
<feature type="domain" description="Type II secretion system protein GspI C-terminal" evidence="10">
    <location>
        <begin position="39"/>
        <end position="112"/>
    </location>
</feature>
<keyword evidence="7 9" id="KW-1133">Transmembrane helix</keyword>
<dbReference type="Pfam" id="PF07963">
    <property type="entry name" value="N_methyl"/>
    <property type="match status" value="1"/>
</dbReference>
<dbReference type="Gene3D" id="3.30.1300.30">
    <property type="entry name" value="GSPII I/J protein-like"/>
    <property type="match status" value="1"/>
</dbReference>
<accession>A0ABW9G7F0</accession>
<organism evidence="11 12">
    <name type="scientific">Celerinatantimonas yamalensis</name>
    <dbReference type="NCBI Taxonomy" id="559956"/>
    <lineage>
        <taxon>Bacteria</taxon>
        <taxon>Pseudomonadati</taxon>
        <taxon>Pseudomonadota</taxon>
        <taxon>Gammaproteobacteria</taxon>
        <taxon>Celerinatantimonadaceae</taxon>
        <taxon>Celerinatantimonas</taxon>
    </lineage>
</organism>
<comment type="PTM">
    <text evidence="9">Cleaved by prepilin peptidase.</text>
</comment>
<name>A0ABW9G7F0_9GAMM</name>
<dbReference type="InterPro" id="IPR012902">
    <property type="entry name" value="N_methyl_site"/>
</dbReference>
<evidence type="ECO:0000256" key="4">
    <source>
        <dbReference type="ARBA" id="ARBA00022481"/>
    </source>
</evidence>
<dbReference type="RefSeq" id="WP_408623654.1">
    <property type="nucleotide sequence ID" value="NZ_JBEQCT010000004.1"/>
</dbReference>
<sequence length="117" mass="13005">MKSRGFTLLEVMVALAVLAIAGIALLRSGNDHLSHLSHLQTTLVANWVADNKLAELRIAQKIEASQGQVKMAGQVWYWQVVLGEANQWLLPYKVEVRLAPEGDPLIVRSSYVDKDLQ</sequence>
<dbReference type="InterPro" id="IPR003413">
    <property type="entry name" value="T2SS_GspI_C"/>
</dbReference>
<dbReference type="NCBIfam" id="TIGR01707">
    <property type="entry name" value="gspI"/>
    <property type="match status" value="1"/>
</dbReference>
<gene>
    <name evidence="11" type="primary">gspI</name>
    <name evidence="11" type="ORF">ABUE30_10185</name>
</gene>
<keyword evidence="6 9" id="KW-0812">Transmembrane</keyword>
<dbReference type="Proteomes" id="UP001629953">
    <property type="component" value="Unassembled WGS sequence"/>
</dbReference>
<evidence type="ECO:0000313" key="12">
    <source>
        <dbReference type="Proteomes" id="UP001629953"/>
    </source>
</evidence>
<dbReference type="Pfam" id="PF02501">
    <property type="entry name" value="T2SSI"/>
    <property type="match status" value="1"/>
</dbReference>
<dbReference type="InterPro" id="IPR010052">
    <property type="entry name" value="T2SS_protein-GspI"/>
</dbReference>
<comment type="subcellular location">
    <subcellularLocation>
        <location evidence="1 9">Cell inner membrane</location>
        <topology evidence="1 9">Single-pass membrane protein</topology>
    </subcellularLocation>
</comment>
<evidence type="ECO:0000256" key="8">
    <source>
        <dbReference type="ARBA" id="ARBA00023136"/>
    </source>
</evidence>
<evidence type="ECO:0000256" key="1">
    <source>
        <dbReference type="ARBA" id="ARBA00004377"/>
    </source>
</evidence>
<dbReference type="EMBL" id="JBEQCT010000004">
    <property type="protein sequence ID" value="MFM2485422.1"/>
    <property type="molecule type" value="Genomic_DNA"/>
</dbReference>
<comment type="similarity">
    <text evidence="2 9">Belongs to the GSP I family.</text>
</comment>
<evidence type="ECO:0000256" key="3">
    <source>
        <dbReference type="ARBA" id="ARBA00022475"/>
    </source>
</evidence>
<evidence type="ECO:0000256" key="2">
    <source>
        <dbReference type="ARBA" id="ARBA00008358"/>
    </source>
</evidence>
<dbReference type="NCBIfam" id="TIGR02532">
    <property type="entry name" value="IV_pilin_GFxxxE"/>
    <property type="match status" value="1"/>
</dbReference>
<comment type="caution">
    <text evidence="11">The sequence shown here is derived from an EMBL/GenBank/DDBJ whole genome shotgun (WGS) entry which is preliminary data.</text>
</comment>
<dbReference type="PANTHER" id="PTHR38779:SF2">
    <property type="entry name" value="TYPE II SECRETION SYSTEM PROTEIN I-RELATED"/>
    <property type="match status" value="1"/>
</dbReference>
<comment type="subunit">
    <text evidence="9">Type II secretion is composed of four main components: the outer membrane complex, the inner membrane complex, the cytoplasmic secretion ATPase and the periplasm-spanning pseudopilus.</text>
</comment>
<evidence type="ECO:0000256" key="7">
    <source>
        <dbReference type="ARBA" id="ARBA00022989"/>
    </source>
</evidence>
<keyword evidence="4 9" id="KW-0488">Methylation</keyword>
<evidence type="ECO:0000259" key="10">
    <source>
        <dbReference type="Pfam" id="PF02501"/>
    </source>
</evidence>
<keyword evidence="12" id="KW-1185">Reference proteome</keyword>
<keyword evidence="5 9" id="KW-0997">Cell inner membrane</keyword>
<dbReference type="PANTHER" id="PTHR38779">
    <property type="entry name" value="TYPE II SECRETION SYSTEM PROTEIN I-RELATED"/>
    <property type="match status" value="1"/>
</dbReference>
<dbReference type="SUPFAM" id="SSF54523">
    <property type="entry name" value="Pili subunits"/>
    <property type="match status" value="1"/>
</dbReference>
<keyword evidence="3" id="KW-1003">Cell membrane</keyword>
<evidence type="ECO:0000256" key="9">
    <source>
        <dbReference type="RuleBase" id="RU368030"/>
    </source>
</evidence>
<protein>
    <recommendedName>
        <fullName evidence="9">Type II secretion system protein I</fullName>
        <shortName evidence="9">T2SS minor pseudopilin I</shortName>
    </recommendedName>
</protein>
<evidence type="ECO:0000256" key="6">
    <source>
        <dbReference type="ARBA" id="ARBA00022692"/>
    </source>
</evidence>
<feature type="transmembrane region" description="Helical" evidence="9">
    <location>
        <begin position="6"/>
        <end position="26"/>
    </location>
</feature>
<comment type="function">
    <text evidence="9">Component of the type II secretion system required for the energy-dependent secretion of extracellular factors such as proteases and toxins from the periplasm.</text>
</comment>
<reference evidence="11 12" key="1">
    <citation type="journal article" date="2013" name="Int. J. Syst. Evol. Microbiol.">
        <title>Celerinatantimonas yamalensis sp. nov., a cold-adapted diazotrophic bacterium from a cold permafrost brine.</title>
        <authorList>
            <person name="Shcherbakova V."/>
            <person name="Chuvilskaya N."/>
            <person name="Rivkina E."/>
            <person name="Demidov N."/>
            <person name="Uchaeva V."/>
            <person name="Suetin S."/>
            <person name="Suzina N."/>
            <person name="Gilichinsky D."/>
        </authorList>
    </citation>
    <scope>NUCLEOTIDE SEQUENCE [LARGE SCALE GENOMIC DNA]</scope>
    <source>
        <strain evidence="11 12">C7</strain>
    </source>
</reference>
<proteinExistence type="inferred from homology"/>
<dbReference type="PROSITE" id="PS00409">
    <property type="entry name" value="PROKAR_NTER_METHYL"/>
    <property type="match status" value="1"/>
</dbReference>
<keyword evidence="8 9" id="KW-0472">Membrane</keyword>
<dbReference type="InterPro" id="IPR045584">
    <property type="entry name" value="Pilin-like"/>
</dbReference>